<gene>
    <name evidence="7" type="ORF">GCM10009105_19230</name>
</gene>
<dbReference type="InterPro" id="IPR022791">
    <property type="entry name" value="L-PG_synthase/AglD"/>
</dbReference>
<feature type="transmembrane region" description="Helical" evidence="6">
    <location>
        <begin position="123"/>
        <end position="148"/>
    </location>
</feature>
<evidence type="ECO:0000256" key="1">
    <source>
        <dbReference type="ARBA" id="ARBA00004651"/>
    </source>
</evidence>
<feature type="transmembrane region" description="Helical" evidence="6">
    <location>
        <begin position="21"/>
        <end position="38"/>
    </location>
</feature>
<name>A0ABP3TRI8_9GAMM</name>
<feature type="transmembrane region" description="Helical" evidence="6">
    <location>
        <begin position="255"/>
        <end position="277"/>
    </location>
</feature>
<keyword evidence="3 6" id="KW-0812">Transmembrane</keyword>
<evidence type="ECO:0000256" key="2">
    <source>
        <dbReference type="ARBA" id="ARBA00022475"/>
    </source>
</evidence>
<feature type="transmembrane region" description="Helical" evidence="6">
    <location>
        <begin position="221"/>
        <end position="248"/>
    </location>
</feature>
<evidence type="ECO:0000313" key="8">
    <source>
        <dbReference type="Proteomes" id="UP001501523"/>
    </source>
</evidence>
<dbReference type="Pfam" id="PF03706">
    <property type="entry name" value="LPG_synthase_TM"/>
    <property type="match status" value="1"/>
</dbReference>
<protein>
    <recommendedName>
        <fullName evidence="9">Flippase-like domain-containing protein</fullName>
    </recommendedName>
</protein>
<dbReference type="RefSeq" id="WP_379988883.1">
    <property type="nucleotide sequence ID" value="NZ_JBHSMO010000004.1"/>
</dbReference>
<keyword evidence="5 6" id="KW-0472">Membrane</keyword>
<keyword evidence="8" id="KW-1185">Reference proteome</keyword>
<evidence type="ECO:0000256" key="3">
    <source>
        <dbReference type="ARBA" id="ARBA00022692"/>
    </source>
</evidence>
<sequence length="325" mass="35408">MRGSDGSPRVPAWRSPAWRNVLKLLFGLLLVGILFWRLDIHQILNTFRQFSWPYLLAALGLFVLSWPIATARWQLFAPRFAFRHLFELTLIGQFYAVVLPGQIAGEAVKAYRLAKGSADAERLAASVAMDRMIGTITLLLVAAGGMALTPHAIPGPLRQIFLWLIVLLIGGLFVFNIPAIHAMAEKTIVRAAMLPRLQRLSPVLLRLIHAWRDFARAPWRLLASLLLGLMLQFIALGMYSILAINLGLSVSLSDWAWIVGVTSLAMLLPVSIGGIGLREGSLVGCLGYLGVAGEPAIALSLAIFAITLAGALIGGVIELAPCWRH</sequence>
<feature type="transmembrane region" description="Helical" evidence="6">
    <location>
        <begin position="81"/>
        <end position="103"/>
    </location>
</feature>
<feature type="transmembrane region" description="Helical" evidence="6">
    <location>
        <begin position="160"/>
        <end position="184"/>
    </location>
</feature>
<keyword evidence="2" id="KW-1003">Cell membrane</keyword>
<dbReference type="Proteomes" id="UP001501523">
    <property type="component" value="Unassembled WGS sequence"/>
</dbReference>
<keyword evidence="4 6" id="KW-1133">Transmembrane helix</keyword>
<proteinExistence type="predicted"/>
<evidence type="ECO:0000256" key="4">
    <source>
        <dbReference type="ARBA" id="ARBA00022989"/>
    </source>
</evidence>
<dbReference type="PANTHER" id="PTHR40277">
    <property type="entry name" value="BLL5419 PROTEIN"/>
    <property type="match status" value="1"/>
</dbReference>
<feature type="transmembrane region" description="Helical" evidence="6">
    <location>
        <begin position="50"/>
        <end position="69"/>
    </location>
</feature>
<accession>A0ABP3TRI8</accession>
<evidence type="ECO:0000313" key="7">
    <source>
        <dbReference type="EMBL" id="GAA0714562.1"/>
    </source>
</evidence>
<evidence type="ECO:0000256" key="5">
    <source>
        <dbReference type="ARBA" id="ARBA00023136"/>
    </source>
</evidence>
<organism evidence="7 8">
    <name type="scientific">Dokdonella soli</name>
    <dbReference type="NCBI Taxonomy" id="529810"/>
    <lineage>
        <taxon>Bacteria</taxon>
        <taxon>Pseudomonadati</taxon>
        <taxon>Pseudomonadota</taxon>
        <taxon>Gammaproteobacteria</taxon>
        <taxon>Lysobacterales</taxon>
        <taxon>Rhodanobacteraceae</taxon>
        <taxon>Dokdonella</taxon>
    </lineage>
</organism>
<comment type="subcellular location">
    <subcellularLocation>
        <location evidence="1">Cell membrane</location>
        <topology evidence="1">Multi-pass membrane protein</topology>
    </subcellularLocation>
</comment>
<feature type="transmembrane region" description="Helical" evidence="6">
    <location>
        <begin position="297"/>
        <end position="320"/>
    </location>
</feature>
<comment type="caution">
    <text evidence="7">The sequence shown here is derived from an EMBL/GenBank/DDBJ whole genome shotgun (WGS) entry which is preliminary data.</text>
</comment>
<dbReference type="PANTHER" id="PTHR40277:SF1">
    <property type="entry name" value="BLL5419 PROTEIN"/>
    <property type="match status" value="1"/>
</dbReference>
<dbReference type="NCBIfam" id="TIGR00374">
    <property type="entry name" value="flippase-like domain"/>
    <property type="match status" value="1"/>
</dbReference>
<dbReference type="EMBL" id="BAAAEU010000007">
    <property type="protein sequence ID" value="GAA0714562.1"/>
    <property type="molecule type" value="Genomic_DNA"/>
</dbReference>
<evidence type="ECO:0000256" key="6">
    <source>
        <dbReference type="SAM" id="Phobius"/>
    </source>
</evidence>
<evidence type="ECO:0008006" key="9">
    <source>
        <dbReference type="Google" id="ProtNLM"/>
    </source>
</evidence>
<reference evidence="8" key="1">
    <citation type="journal article" date="2019" name="Int. J. Syst. Evol. Microbiol.">
        <title>The Global Catalogue of Microorganisms (GCM) 10K type strain sequencing project: providing services to taxonomists for standard genome sequencing and annotation.</title>
        <authorList>
            <consortium name="The Broad Institute Genomics Platform"/>
            <consortium name="The Broad Institute Genome Sequencing Center for Infectious Disease"/>
            <person name="Wu L."/>
            <person name="Ma J."/>
        </authorList>
    </citation>
    <scope>NUCLEOTIDE SEQUENCE [LARGE SCALE GENOMIC DNA]</scope>
    <source>
        <strain evidence="8">JCM 15421</strain>
    </source>
</reference>